<feature type="transmembrane region" description="Helical" evidence="2">
    <location>
        <begin position="581"/>
        <end position="608"/>
    </location>
</feature>
<dbReference type="Proteomes" id="UP000193710">
    <property type="component" value="Unassembled WGS sequence"/>
</dbReference>
<keyword evidence="5" id="KW-1185">Reference proteome</keyword>
<evidence type="ECO:0000313" key="5">
    <source>
        <dbReference type="Proteomes" id="UP000193710"/>
    </source>
</evidence>
<evidence type="ECO:0008006" key="6">
    <source>
        <dbReference type="Google" id="ProtNLM"/>
    </source>
</evidence>
<dbReference type="SUPFAM" id="SSF52151">
    <property type="entry name" value="FabD/lysophospholipase-like"/>
    <property type="match status" value="1"/>
</dbReference>
<dbReference type="Gene3D" id="3.40.1090.10">
    <property type="entry name" value="Cytosolic phospholipase A2 catalytic domain"/>
    <property type="match status" value="1"/>
</dbReference>
<evidence type="ECO:0000256" key="2">
    <source>
        <dbReference type="SAM" id="Phobius"/>
    </source>
</evidence>
<evidence type="ECO:0000313" key="4">
    <source>
        <dbReference type="EMBL" id="ORW99051.1"/>
    </source>
</evidence>
<gene>
    <name evidence="4" type="ORF">AWC29_29110</name>
    <name evidence="3" type="ORF">BN973_00444</name>
</gene>
<keyword evidence="2" id="KW-0812">Transmembrane</keyword>
<dbReference type="Proteomes" id="UP000028880">
    <property type="component" value="Unassembled WGS sequence"/>
</dbReference>
<feature type="compositionally biased region" description="Pro residues" evidence="1">
    <location>
        <begin position="1038"/>
        <end position="1047"/>
    </location>
</feature>
<keyword evidence="2" id="KW-1133">Transmembrane helix</keyword>
<organism evidence="3">
    <name type="scientific">Mycobacterium triplex</name>
    <dbReference type="NCBI Taxonomy" id="47839"/>
    <lineage>
        <taxon>Bacteria</taxon>
        <taxon>Bacillati</taxon>
        <taxon>Actinomycetota</taxon>
        <taxon>Actinomycetes</taxon>
        <taxon>Mycobacteriales</taxon>
        <taxon>Mycobacteriaceae</taxon>
        <taxon>Mycobacterium</taxon>
        <taxon>Mycobacterium simiae complex</taxon>
    </lineage>
</organism>
<dbReference type="HOGENOM" id="CLU_010664_0_0_11"/>
<protein>
    <recommendedName>
        <fullName evidence="6">PNPLA domain-containing protein</fullName>
    </recommendedName>
</protein>
<feature type="transmembrane region" description="Helical" evidence="2">
    <location>
        <begin position="63"/>
        <end position="80"/>
    </location>
</feature>
<reference evidence="4 5" key="3">
    <citation type="submission" date="2016-01" db="EMBL/GenBank/DDBJ databases">
        <title>The new phylogeny of the genus Mycobacterium.</title>
        <authorList>
            <person name="Tarcisio F."/>
            <person name="Conor M."/>
            <person name="Antonella G."/>
            <person name="Elisabetta G."/>
            <person name="Giulia F.S."/>
            <person name="Sara T."/>
            <person name="Anna F."/>
            <person name="Clotilde B."/>
            <person name="Roberto B."/>
            <person name="Veronica D.S."/>
            <person name="Fabio R."/>
            <person name="Monica P."/>
            <person name="Olivier J."/>
            <person name="Enrico T."/>
            <person name="Nicola S."/>
        </authorList>
    </citation>
    <scope>NUCLEOTIDE SEQUENCE [LARGE SCALE GENOMIC DNA]</scope>
    <source>
        <strain evidence="4 5">DSM 44626</strain>
    </source>
</reference>
<keyword evidence="2" id="KW-0472">Membrane</keyword>
<feature type="transmembrane region" description="Helical" evidence="2">
    <location>
        <begin position="453"/>
        <end position="474"/>
    </location>
</feature>
<evidence type="ECO:0000256" key="1">
    <source>
        <dbReference type="SAM" id="MobiDB-lite"/>
    </source>
</evidence>
<feature type="transmembrane region" description="Helical" evidence="2">
    <location>
        <begin position="530"/>
        <end position="554"/>
    </location>
</feature>
<dbReference type="EMBL" id="LQPY01000042">
    <property type="protein sequence ID" value="ORW99051.1"/>
    <property type="molecule type" value="Genomic_DNA"/>
</dbReference>
<sequence length="1054" mass="111650">MYSFLLARAVVIALGLIATGVVIGSIEVRGAFRPKWTHYTFGDPGSAIGDVRSAFPTALQCNLWWIAAYGTVLAGCALFYRARAGSKLGGQAANFIGAAALIAVAANLIECRLVSIMLTHSGTAWRTAAAAAATIKFCAIAVAAFGVVAFFAILLRDALGTCRRAWTWRRTQQASIREILRSLRIFRWMGLGSTDGPEPKPWWDKVLASKALPEPTEDQEAVKEAIGDSGQAFDDVLKNQQSWRRAYNVPGVTTALKHRTEPLRALCLSGGGVRSACVAMGAMQVFSKPSSATGPAANSGTGSAQAPTLLDGLDYVISVSGGGYAAGARLLAVQGQLVDPKQKREKPGRLRPKRNIANISQRFEDGSAEFDHIRRGSSYLADSPLGLVRALAEVLKNLVASLAIIFSVPVIAGSAAGFLLADVPIAAFPPVSGKSTAAGPNTPSSASLVTHPAAYWALGLFAVFAVVCTVFVLITEWRSNSRCSERRMAHALGMARASAVFALVIFTLTIALPALMLLCSAPSSHTPSSAGGAFAALSGVVGVNYVAALVAIIWRDRHKLTKSAGAQSTPRLLKRLLPPEVISLLLTLATLALLSVVWLALLGSFAAGAFQYCTQTGWGEHFLNVPPAVWWLGGLALASLFLGFADVTSLSLHPFYRRCLARTFAVRRGTDGAVRYDDAEPTWLHLYGRTTNGPKFVFACSAAISGPDKPAPGLNAVSFVMSADYVGGPELGWFHTDKLFQASSPRIRRDLTVEAAVAVSGAAFASAMGRQNKGVEKLLAVSGARLGTWLPNPNFVRQLKNSTGSNGSAPDPLPRVWPKSLPSIRGGGYLYREILGINDRDARLVQVTDGGHYDNSGLVEALRRRCRLIIVIDGGGDPPPLPVGLTDALRLARYELGVVVTLNRTGPYSIEGITPGSGKQFARDNALAGLNSRITRGAVVRGVIKYPAAAGLDESTGTLIFAKAVLSERCPFWLLSYAASTAIFPHDPTSDQWFSEAQFAAYTSLGRVIAEEAVGCLRVLQPHDSHNGRGSAVGDGLPPAPPRPPVPVTSQTVN</sequence>
<dbReference type="InterPro" id="IPR016035">
    <property type="entry name" value="Acyl_Trfase/lysoPLipase"/>
</dbReference>
<reference evidence="3" key="2">
    <citation type="submission" date="2014-04" db="EMBL/GenBank/DDBJ databases">
        <authorList>
            <person name="Urmite Genomes U."/>
        </authorList>
    </citation>
    <scope>NUCLEOTIDE SEQUENCE</scope>
    <source>
        <strain evidence="3">DSM 44626</strain>
    </source>
</reference>
<feature type="transmembrane region" description="Helical" evidence="2">
    <location>
        <begin position="495"/>
        <end position="518"/>
    </location>
</feature>
<feature type="transmembrane region" description="Helical" evidence="2">
    <location>
        <begin position="628"/>
        <end position="652"/>
    </location>
</feature>
<reference evidence="3" key="1">
    <citation type="journal article" date="2014" name="Genome Announc.">
        <title>Draft Genome Sequence of Mycobacterium triplex DSM 44626.</title>
        <authorList>
            <person name="Sassi M."/>
            <person name="Croce O."/>
            <person name="Robert C."/>
            <person name="Raoult D."/>
            <person name="Drancourt M."/>
        </authorList>
    </citation>
    <scope>NUCLEOTIDE SEQUENCE [LARGE SCALE GENOMIC DNA]</scope>
    <source>
        <strain evidence="3">DSM 44626</strain>
    </source>
</reference>
<dbReference type="STRING" id="47839.BN973_00444"/>
<feature type="transmembrane region" description="Helical" evidence="2">
    <location>
        <begin position="129"/>
        <end position="155"/>
    </location>
</feature>
<name>A0A024JS97_9MYCO</name>
<accession>A0A024JS97</accession>
<dbReference type="EMBL" id="HG964446">
    <property type="protein sequence ID" value="CDO86103.1"/>
    <property type="molecule type" value="Genomic_DNA"/>
</dbReference>
<feature type="transmembrane region" description="Helical" evidence="2">
    <location>
        <begin position="92"/>
        <end position="109"/>
    </location>
</feature>
<feature type="transmembrane region" description="Helical" evidence="2">
    <location>
        <begin position="398"/>
        <end position="421"/>
    </location>
</feature>
<evidence type="ECO:0000313" key="3">
    <source>
        <dbReference type="EMBL" id="CDO86103.1"/>
    </source>
</evidence>
<dbReference type="AlphaFoldDB" id="A0A024JS97"/>
<feature type="region of interest" description="Disordered" evidence="1">
    <location>
        <begin position="1025"/>
        <end position="1054"/>
    </location>
</feature>
<dbReference type="eggNOG" id="COG1752">
    <property type="taxonomic scope" value="Bacteria"/>
</dbReference>
<proteinExistence type="predicted"/>